<protein>
    <recommendedName>
        <fullName evidence="4">7TM-DISM receptor extracellular domain-containing protein</fullName>
    </recommendedName>
</protein>
<proteinExistence type="predicted"/>
<dbReference type="EMBL" id="CP094669">
    <property type="protein sequence ID" value="UOG76136.1"/>
    <property type="molecule type" value="Genomic_DNA"/>
</dbReference>
<feature type="transmembrane region" description="Helical" evidence="1">
    <location>
        <begin position="12"/>
        <end position="32"/>
    </location>
</feature>
<feature type="transmembrane region" description="Helical" evidence="1">
    <location>
        <begin position="161"/>
        <end position="181"/>
    </location>
</feature>
<feature type="transmembrane region" description="Helical" evidence="1">
    <location>
        <begin position="128"/>
        <end position="149"/>
    </location>
</feature>
<feature type="transmembrane region" description="Helical" evidence="1">
    <location>
        <begin position="193"/>
        <end position="214"/>
    </location>
</feature>
<dbReference type="RefSeq" id="WP_243800777.1">
    <property type="nucleotide sequence ID" value="NZ_CP094669.1"/>
</dbReference>
<feature type="transmembrane region" description="Helical" evidence="1">
    <location>
        <begin position="104"/>
        <end position="122"/>
    </location>
</feature>
<evidence type="ECO:0000313" key="3">
    <source>
        <dbReference type="Proteomes" id="UP000831113"/>
    </source>
</evidence>
<keyword evidence="1" id="KW-0472">Membrane</keyword>
<feature type="transmembrane region" description="Helical" evidence="1">
    <location>
        <begin position="44"/>
        <end position="65"/>
    </location>
</feature>
<evidence type="ECO:0000313" key="2">
    <source>
        <dbReference type="EMBL" id="UOG76136.1"/>
    </source>
</evidence>
<name>A0ABY4D4R9_9BACT</name>
<keyword evidence="1" id="KW-1133">Transmembrane helix</keyword>
<gene>
    <name evidence="2" type="ORF">MTX78_05945</name>
</gene>
<reference evidence="2 3" key="1">
    <citation type="submission" date="2022-03" db="EMBL/GenBank/DDBJ databases">
        <title>Hymenobactersp. isolated from the air.</title>
        <authorList>
            <person name="Won M."/>
            <person name="Kwon S.-W."/>
        </authorList>
    </citation>
    <scope>NUCLEOTIDE SEQUENCE [LARGE SCALE GENOMIC DNA]</scope>
    <source>
        <strain evidence="2 3">KACC 21982</strain>
    </source>
</reference>
<keyword evidence="1" id="KW-0812">Transmembrane</keyword>
<feature type="transmembrane region" description="Helical" evidence="1">
    <location>
        <begin position="71"/>
        <end position="92"/>
    </location>
</feature>
<evidence type="ECO:0000256" key="1">
    <source>
        <dbReference type="SAM" id="Phobius"/>
    </source>
</evidence>
<keyword evidence="3" id="KW-1185">Reference proteome</keyword>
<sequence length="238" mass="27266">MSLPDLIWVNKVSYMLDVGRGFSLLLPLVVGYSRWDYLQPHHKAVFWCCVMWAVLTATGEALFFLKQPNIVVWNSVTILETLFIFYSFYLVIRSEKLRRYLRMGVALFIVVAIADFFFLSGLKATTVYTVALESVLLVVVVLLYFEQLMQELRTTPLERNPMFVIGIGVMTYFAGTVMVFLLQDTVTGVQDTLMMMINSILSLVLNSIIARAFWLVGRDEPNVKPFIGPVSVRRVIRR</sequence>
<evidence type="ECO:0008006" key="4">
    <source>
        <dbReference type="Google" id="ProtNLM"/>
    </source>
</evidence>
<accession>A0ABY4D4R9</accession>
<dbReference type="Proteomes" id="UP000831113">
    <property type="component" value="Chromosome"/>
</dbReference>
<organism evidence="2 3">
    <name type="scientific">Hymenobacter tibetensis</name>
    <dbReference type="NCBI Taxonomy" id="497967"/>
    <lineage>
        <taxon>Bacteria</taxon>
        <taxon>Pseudomonadati</taxon>
        <taxon>Bacteroidota</taxon>
        <taxon>Cytophagia</taxon>
        <taxon>Cytophagales</taxon>
        <taxon>Hymenobacteraceae</taxon>
        <taxon>Hymenobacter</taxon>
    </lineage>
</organism>